<accession>A0A8W8M555</accession>
<evidence type="ECO:0000256" key="2">
    <source>
        <dbReference type="ARBA" id="ARBA00022475"/>
    </source>
</evidence>
<dbReference type="Proteomes" id="UP000005408">
    <property type="component" value="Unassembled WGS sequence"/>
</dbReference>
<dbReference type="PANTHER" id="PTHR46925:SF2">
    <property type="entry name" value="G-PROTEIN COUPLED RECEPTOR TKR-1-RELATED"/>
    <property type="match status" value="1"/>
</dbReference>
<dbReference type="GO" id="GO:0005886">
    <property type="term" value="C:plasma membrane"/>
    <property type="evidence" value="ECO:0007669"/>
    <property type="project" value="UniProtKB-SubCell"/>
</dbReference>
<evidence type="ECO:0000259" key="10">
    <source>
        <dbReference type="PROSITE" id="PS50262"/>
    </source>
</evidence>
<evidence type="ECO:0000256" key="3">
    <source>
        <dbReference type="ARBA" id="ARBA00022692"/>
    </source>
</evidence>
<keyword evidence="4 9" id="KW-1133">Transmembrane helix</keyword>
<protein>
    <submittedName>
        <fullName evidence="11">G_PROTEIN_RECEP_F1_2 domain-containing protein</fullName>
    </submittedName>
</protein>
<dbReference type="PANTHER" id="PTHR46925">
    <property type="entry name" value="G-PROTEIN COUPLED RECEPTOR TKR-1-RELATED"/>
    <property type="match status" value="1"/>
</dbReference>
<dbReference type="Pfam" id="PF00001">
    <property type="entry name" value="7tm_1"/>
    <property type="match status" value="1"/>
</dbReference>
<feature type="transmembrane region" description="Helical" evidence="9">
    <location>
        <begin position="60"/>
        <end position="86"/>
    </location>
</feature>
<evidence type="ECO:0000256" key="6">
    <source>
        <dbReference type="ARBA" id="ARBA00023136"/>
    </source>
</evidence>
<keyword evidence="2" id="KW-1003">Cell membrane</keyword>
<dbReference type="InterPro" id="IPR001681">
    <property type="entry name" value="Neurokn_rcpt"/>
</dbReference>
<feature type="transmembrane region" description="Helical" evidence="9">
    <location>
        <begin position="20"/>
        <end position="48"/>
    </location>
</feature>
<dbReference type="PRINTS" id="PR00237">
    <property type="entry name" value="GPCRRHODOPSN"/>
</dbReference>
<feature type="domain" description="G-protein coupled receptors family 1 profile" evidence="10">
    <location>
        <begin position="40"/>
        <end position="162"/>
    </location>
</feature>
<name>A0A8W8M555_MAGGI</name>
<dbReference type="Gene3D" id="1.20.1070.10">
    <property type="entry name" value="Rhodopsin 7-helix transmembrane proteins"/>
    <property type="match status" value="1"/>
</dbReference>
<dbReference type="SUPFAM" id="SSF81321">
    <property type="entry name" value="Family A G protein-coupled receptor-like"/>
    <property type="match status" value="1"/>
</dbReference>
<keyword evidence="12" id="KW-1185">Reference proteome</keyword>
<evidence type="ECO:0000256" key="9">
    <source>
        <dbReference type="SAM" id="Phobius"/>
    </source>
</evidence>
<feature type="transmembrane region" description="Helical" evidence="9">
    <location>
        <begin position="98"/>
        <end position="117"/>
    </location>
</feature>
<dbReference type="InterPro" id="IPR017452">
    <property type="entry name" value="GPCR_Rhodpsn_7TM"/>
</dbReference>
<sequence>MEGNNSTKAGPSEMFIPMPVWQQILFITMYVVMIVVAAGGNLAVIWIVMAHKRMRTFTNYFLVNLAVADTLISLFNTAFVSTFLIYQDWWYGEIYCKFSNFINVSTLAASVLTFMSITRRGGELVLNIYEYSVLSKRFFHCFLCTRSMNNSAFKFLFNGILA</sequence>
<dbReference type="EnsemblMetazoa" id="G3139.13">
    <property type="protein sequence ID" value="G3139.13:cds"/>
    <property type="gene ID" value="G3139"/>
</dbReference>
<dbReference type="GO" id="GO:0004995">
    <property type="term" value="F:tachykinin receptor activity"/>
    <property type="evidence" value="ECO:0007669"/>
    <property type="project" value="InterPro"/>
</dbReference>
<keyword evidence="8" id="KW-0807">Transducer</keyword>
<evidence type="ECO:0000256" key="4">
    <source>
        <dbReference type="ARBA" id="ARBA00022989"/>
    </source>
</evidence>
<dbReference type="AlphaFoldDB" id="A0A8W8M555"/>
<organism evidence="11 12">
    <name type="scientific">Magallana gigas</name>
    <name type="common">Pacific oyster</name>
    <name type="synonym">Crassostrea gigas</name>
    <dbReference type="NCBI Taxonomy" id="29159"/>
    <lineage>
        <taxon>Eukaryota</taxon>
        <taxon>Metazoa</taxon>
        <taxon>Spiralia</taxon>
        <taxon>Lophotrochozoa</taxon>
        <taxon>Mollusca</taxon>
        <taxon>Bivalvia</taxon>
        <taxon>Autobranchia</taxon>
        <taxon>Pteriomorphia</taxon>
        <taxon>Ostreida</taxon>
        <taxon>Ostreoidea</taxon>
        <taxon>Ostreidae</taxon>
        <taxon>Magallana</taxon>
    </lineage>
</organism>
<comment type="subcellular location">
    <subcellularLocation>
        <location evidence="1">Cell membrane</location>
        <topology evidence="1">Multi-pass membrane protein</topology>
    </subcellularLocation>
</comment>
<evidence type="ECO:0000256" key="8">
    <source>
        <dbReference type="ARBA" id="ARBA00023224"/>
    </source>
</evidence>
<evidence type="ECO:0000256" key="7">
    <source>
        <dbReference type="ARBA" id="ARBA00023170"/>
    </source>
</evidence>
<proteinExistence type="predicted"/>
<evidence type="ECO:0000313" key="11">
    <source>
        <dbReference type="EnsemblMetazoa" id="G3139.13:cds"/>
    </source>
</evidence>
<keyword evidence="7" id="KW-0675">Receptor</keyword>
<dbReference type="InterPro" id="IPR000276">
    <property type="entry name" value="GPCR_Rhodpsn"/>
</dbReference>
<reference evidence="11" key="1">
    <citation type="submission" date="2022-08" db="UniProtKB">
        <authorList>
            <consortium name="EnsemblMetazoa"/>
        </authorList>
    </citation>
    <scope>IDENTIFICATION</scope>
    <source>
        <strain evidence="11">05x7-T-G4-1.051#20</strain>
    </source>
</reference>
<evidence type="ECO:0000256" key="5">
    <source>
        <dbReference type="ARBA" id="ARBA00023040"/>
    </source>
</evidence>
<evidence type="ECO:0000256" key="1">
    <source>
        <dbReference type="ARBA" id="ARBA00004651"/>
    </source>
</evidence>
<evidence type="ECO:0000313" key="12">
    <source>
        <dbReference type="Proteomes" id="UP000005408"/>
    </source>
</evidence>
<dbReference type="PROSITE" id="PS50262">
    <property type="entry name" value="G_PROTEIN_RECEP_F1_2"/>
    <property type="match status" value="1"/>
</dbReference>
<keyword evidence="5" id="KW-0297">G-protein coupled receptor</keyword>
<keyword evidence="6 9" id="KW-0472">Membrane</keyword>
<keyword evidence="3 9" id="KW-0812">Transmembrane</keyword>